<keyword evidence="3" id="KW-0963">Cytoplasm</keyword>
<dbReference type="GO" id="GO:0005856">
    <property type="term" value="C:cytoskeleton"/>
    <property type="evidence" value="ECO:0007669"/>
    <property type="project" value="UniProtKB-SubCell"/>
</dbReference>
<evidence type="ECO:0000256" key="6">
    <source>
        <dbReference type="ARBA" id="ARBA00034777"/>
    </source>
</evidence>
<sequence>GDRRQGATRQDTKDLVQQNAIHIETVKKERRHHRLVTEFSLNPRVKLHVLPDKPMSRKPAEVVTEDADFIRAFHKAREEPTKKYSTPQTESQEIGWVSTPLTIADRSDRRFNFNRLSTDVTKHKELALRKGAQ</sequence>
<evidence type="ECO:0000256" key="5">
    <source>
        <dbReference type="ARBA" id="ARBA00023273"/>
    </source>
</evidence>
<dbReference type="InterPro" id="IPR029214">
    <property type="entry name" value="CFAP144"/>
</dbReference>
<evidence type="ECO:0000313" key="7">
    <source>
        <dbReference type="Ensembl" id="ENSPMGP00000012900.1"/>
    </source>
</evidence>
<reference evidence="7" key="2">
    <citation type="submission" date="2025-09" db="UniProtKB">
        <authorList>
            <consortium name="Ensembl"/>
        </authorList>
    </citation>
    <scope>IDENTIFICATION</scope>
</reference>
<dbReference type="AlphaFoldDB" id="A0A3B4A850"/>
<proteinExistence type="inferred from homology"/>
<keyword evidence="5" id="KW-0966">Cell projection</keyword>
<dbReference type="PANTHER" id="PTHR33865:SF3">
    <property type="entry name" value="PROTEIN FAM183B"/>
    <property type="match status" value="1"/>
</dbReference>
<evidence type="ECO:0000256" key="3">
    <source>
        <dbReference type="ARBA" id="ARBA00022490"/>
    </source>
</evidence>
<evidence type="ECO:0000256" key="2">
    <source>
        <dbReference type="ARBA" id="ARBA00004245"/>
    </source>
</evidence>
<evidence type="ECO:0000256" key="1">
    <source>
        <dbReference type="ARBA" id="ARBA00004138"/>
    </source>
</evidence>
<accession>A0A3B4A850</accession>
<dbReference type="Ensembl" id="ENSPMGT00000013767.1">
    <property type="protein sequence ID" value="ENSPMGP00000012900.1"/>
    <property type="gene ID" value="ENSPMGG00000010631.1"/>
</dbReference>
<organism evidence="7 8">
    <name type="scientific">Periophthalmus magnuspinnatus</name>
    <dbReference type="NCBI Taxonomy" id="409849"/>
    <lineage>
        <taxon>Eukaryota</taxon>
        <taxon>Metazoa</taxon>
        <taxon>Chordata</taxon>
        <taxon>Craniata</taxon>
        <taxon>Vertebrata</taxon>
        <taxon>Euteleostomi</taxon>
        <taxon>Actinopterygii</taxon>
        <taxon>Neopterygii</taxon>
        <taxon>Teleostei</taxon>
        <taxon>Neoteleostei</taxon>
        <taxon>Acanthomorphata</taxon>
        <taxon>Gobiaria</taxon>
        <taxon>Gobiiformes</taxon>
        <taxon>Gobioidei</taxon>
        <taxon>Gobiidae</taxon>
        <taxon>Oxudercinae</taxon>
        <taxon>Periophthalmus</taxon>
    </lineage>
</organism>
<evidence type="ECO:0000256" key="4">
    <source>
        <dbReference type="ARBA" id="ARBA00023212"/>
    </source>
</evidence>
<comment type="similarity">
    <text evidence="6">Belongs to the CFAP144 family.</text>
</comment>
<dbReference type="STRING" id="409849.ENSPMGP00000012900"/>
<keyword evidence="4" id="KW-0206">Cytoskeleton</keyword>
<dbReference type="PANTHER" id="PTHR33865">
    <property type="entry name" value="PROTEIN FAM183B"/>
    <property type="match status" value="1"/>
</dbReference>
<name>A0A3B4A850_9GOBI</name>
<dbReference type="Proteomes" id="UP000261520">
    <property type="component" value="Unplaced"/>
</dbReference>
<reference evidence="7" key="1">
    <citation type="submission" date="2025-08" db="UniProtKB">
        <authorList>
            <consortium name="Ensembl"/>
        </authorList>
    </citation>
    <scope>IDENTIFICATION</scope>
</reference>
<dbReference type="GO" id="GO:0097546">
    <property type="term" value="C:ciliary base"/>
    <property type="evidence" value="ECO:0007669"/>
    <property type="project" value="TreeGrafter"/>
</dbReference>
<comment type="subcellular location">
    <subcellularLocation>
        <location evidence="1">Cell projection</location>
        <location evidence="1">Cilium</location>
    </subcellularLocation>
    <subcellularLocation>
        <location evidence="2">Cytoplasm</location>
        <location evidence="2">Cytoskeleton</location>
    </subcellularLocation>
</comment>
<dbReference type="Pfam" id="PF14886">
    <property type="entry name" value="FAM183"/>
    <property type="match status" value="1"/>
</dbReference>
<evidence type="ECO:0000313" key="8">
    <source>
        <dbReference type="Proteomes" id="UP000261520"/>
    </source>
</evidence>
<protein>
    <submittedName>
        <fullName evidence="7">Uncharacterized protein</fullName>
    </submittedName>
</protein>
<keyword evidence="8" id="KW-1185">Reference proteome</keyword>